<dbReference type="SUPFAM" id="SSF81324">
    <property type="entry name" value="Voltage-gated potassium channels"/>
    <property type="match status" value="1"/>
</dbReference>
<dbReference type="PANTHER" id="PTHR14136:SF17">
    <property type="entry name" value="BTB_POZ DOMAIN-CONTAINING PROTEIN KCTD9"/>
    <property type="match status" value="1"/>
</dbReference>
<dbReference type="Proteomes" id="UP000199170">
    <property type="component" value="Unassembled WGS sequence"/>
</dbReference>
<dbReference type="AlphaFoldDB" id="A0A1H3J7F5"/>
<accession>A0A1H3J7F5</accession>
<evidence type="ECO:0000256" key="1">
    <source>
        <dbReference type="SAM" id="Phobius"/>
    </source>
</evidence>
<keyword evidence="4" id="KW-1185">Reference proteome</keyword>
<dbReference type="InterPro" id="IPR051082">
    <property type="entry name" value="Pentapeptide-BTB/POZ_domain"/>
</dbReference>
<organism evidence="3 4">
    <name type="scientific">Halobellus clavatus</name>
    <dbReference type="NCBI Taxonomy" id="660517"/>
    <lineage>
        <taxon>Archaea</taxon>
        <taxon>Methanobacteriati</taxon>
        <taxon>Methanobacteriota</taxon>
        <taxon>Stenosarchaea group</taxon>
        <taxon>Halobacteria</taxon>
        <taxon>Halobacteriales</taxon>
        <taxon>Haloferacaceae</taxon>
        <taxon>Halobellus</taxon>
    </lineage>
</organism>
<dbReference type="InterPro" id="IPR013099">
    <property type="entry name" value="K_chnl_dom"/>
</dbReference>
<name>A0A1H3J7F5_9EURY</name>
<dbReference type="InterPro" id="IPR001646">
    <property type="entry name" value="5peptide_repeat"/>
</dbReference>
<keyword evidence="1" id="KW-0812">Transmembrane</keyword>
<dbReference type="SUPFAM" id="SSF141571">
    <property type="entry name" value="Pentapeptide repeat-like"/>
    <property type="match status" value="2"/>
</dbReference>
<evidence type="ECO:0000313" key="3">
    <source>
        <dbReference type="EMBL" id="SDY35852.1"/>
    </source>
</evidence>
<evidence type="ECO:0000313" key="4">
    <source>
        <dbReference type="Proteomes" id="UP000199170"/>
    </source>
</evidence>
<proteinExistence type="predicted"/>
<protein>
    <submittedName>
        <fullName evidence="3">Uncharacterized protein YjbI, contains pentapeptide repeats</fullName>
    </submittedName>
</protein>
<feature type="domain" description="Potassium channel" evidence="2">
    <location>
        <begin position="712"/>
        <end position="756"/>
    </location>
</feature>
<dbReference type="Gene3D" id="2.160.20.80">
    <property type="entry name" value="E3 ubiquitin-protein ligase SopA"/>
    <property type="match status" value="3"/>
</dbReference>
<keyword evidence="1" id="KW-0472">Membrane</keyword>
<dbReference type="EMBL" id="FNPB01000012">
    <property type="protein sequence ID" value="SDY35852.1"/>
    <property type="molecule type" value="Genomic_DNA"/>
</dbReference>
<dbReference type="STRING" id="660517.SAMN04487946_11260"/>
<dbReference type="Pfam" id="PF07885">
    <property type="entry name" value="Ion_trans_2"/>
    <property type="match status" value="1"/>
</dbReference>
<evidence type="ECO:0000259" key="2">
    <source>
        <dbReference type="Pfam" id="PF07885"/>
    </source>
</evidence>
<keyword evidence="1" id="KW-1133">Transmembrane helix</keyword>
<feature type="transmembrane region" description="Helical" evidence="1">
    <location>
        <begin position="739"/>
        <end position="759"/>
    </location>
</feature>
<dbReference type="Gene3D" id="1.10.287.70">
    <property type="match status" value="1"/>
</dbReference>
<reference evidence="4" key="1">
    <citation type="submission" date="2016-10" db="EMBL/GenBank/DDBJ databases">
        <authorList>
            <person name="Varghese N."/>
            <person name="Submissions S."/>
        </authorList>
    </citation>
    <scope>NUCLEOTIDE SEQUENCE [LARGE SCALE GENOMIC DNA]</scope>
    <source>
        <strain evidence="4">CGMCC 1.10118</strain>
    </source>
</reference>
<dbReference type="OrthoDB" id="331563at2157"/>
<sequence length="765" mass="84419">MAPNPDTDGDICGFEISAGTGSGRILDYDDENWEIVDDSKRRCLRQPVDSGLTESCFWHDPVVGGIPELESRLDDPQRVDGATFQGLDSSPESKLDFSGWGLYNVTFSGSRLSDIYFNKTDINGSEIRTDLREATFEFATLSDCEFREAELAEAEFDFNSPSILQDAVFTRAELDGTDFSGITFEGEIVFEGVYGDQTNFTATTITTDPVFNDSRLTEPQFNRGIVVGVDFHRAARLHDPNFENADIDGCDFSGLNLNEMTVSNATITNSVFSDVVIESSDGDTSFSGATVVNVNFDGCDFSNTEAVDADSMLFVRFAKNPTFSDLTFLNINLLGMTFTTDSDTGMTFNGTRAALPVEELQGVLVDSKPLDTVQRRLNEREPAADVSFDSNTDILSFRSEIEGAYEALTNWTLDDLPLSNFNNDAIEKGDHFKEIPPLYLRGAGGRDGDEFENSRLRDLTIQDAVLHRSRFEGIELYDADFKKTLLRSAQLDSVHLRGATFDGGDLGGLTAQNVGIPETTFNDVSVNHSTVFGAEAPFWSAGFLSTSDDVETFYLRGEIAAMKAEGTDGSYWLGASKNLPNATSDEQAEEQYEQVSQQYKRLEQLFADNNITDRAADYYFRSQDARRKSTRASRHLGNIPSLLKKFVYGYGVSPRKVAGSIAVLWFVWALLFSLVPLGQSQAGYLILQDPITPLSDWLFDSESYATIFAILWERAYFSAITLSSIGYGDLTPITPTGQFLAAVEGFLGMVLVVLLGYVLGNKEAW</sequence>
<gene>
    <name evidence="3" type="ORF">SAMN04487946_11260</name>
</gene>
<dbReference type="Pfam" id="PF00805">
    <property type="entry name" value="Pentapeptide"/>
    <property type="match status" value="3"/>
</dbReference>
<dbReference type="PANTHER" id="PTHR14136">
    <property type="entry name" value="BTB_POZ DOMAIN-CONTAINING PROTEIN KCTD9"/>
    <property type="match status" value="1"/>
</dbReference>
<dbReference type="RefSeq" id="WP_089768764.1">
    <property type="nucleotide sequence ID" value="NZ_FNPB01000012.1"/>
</dbReference>